<keyword evidence="2" id="KW-1185">Reference proteome</keyword>
<dbReference type="WBParaSite" id="ACRNAN_Path_455.g1732.t1">
    <property type="protein sequence ID" value="ACRNAN_Path_455.g1732.t1"/>
    <property type="gene ID" value="ACRNAN_Path_455.g1732"/>
</dbReference>
<accession>A0A914C708</accession>
<proteinExistence type="predicted"/>
<dbReference type="AlphaFoldDB" id="A0A914C708"/>
<evidence type="ECO:0000256" key="1">
    <source>
        <dbReference type="SAM" id="SignalP"/>
    </source>
</evidence>
<evidence type="ECO:0000313" key="2">
    <source>
        <dbReference type="Proteomes" id="UP000887540"/>
    </source>
</evidence>
<sequence length="67" mass="7502">MKVLVVSVIFLIFIVFVSSALGDEEENTIENHLRFKRSCLPPGCVSLGCCSGDCPKWCRMCKINFNC</sequence>
<reference evidence="3" key="1">
    <citation type="submission" date="2022-11" db="UniProtKB">
        <authorList>
            <consortium name="WormBaseParasite"/>
        </authorList>
    </citation>
    <scope>IDENTIFICATION</scope>
</reference>
<evidence type="ECO:0000313" key="3">
    <source>
        <dbReference type="WBParaSite" id="ACRNAN_Path_455.g1732.t1"/>
    </source>
</evidence>
<feature type="signal peptide" evidence="1">
    <location>
        <begin position="1"/>
        <end position="19"/>
    </location>
</feature>
<organism evidence="2 3">
    <name type="scientific">Acrobeloides nanus</name>
    <dbReference type="NCBI Taxonomy" id="290746"/>
    <lineage>
        <taxon>Eukaryota</taxon>
        <taxon>Metazoa</taxon>
        <taxon>Ecdysozoa</taxon>
        <taxon>Nematoda</taxon>
        <taxon>Chromadorea</taxon>
        <taxon>Rhabditida</taxon>
        <taxon>Tylenchina</taxon>
        <taxon>Cephalobomorpha</taxon>
        <taxon>Cephaloboidea</taxon>
        <taxon>Cephalobidae</taxon>
        <taxon>Acrobeloides</taxon>
    </lineage>
</organism>
<protein>
    <submittedName>
        <fullName evidence="3">Uncharacterized protein</fullName>
    </submittedName>
</protein>
<name>A0A914C708_9BILA</name>
<dbReference type="Proteomes" id="UP000887540">
    <property type="component" value="Unplaced"/>
</dbReference>
<keyword evidence="1" id="KW-0732">Signal</keyword>
<feature type="chain" id="PRO_5036698411" evidence="1">
    <location>
        <begin position="20"/>
        <end position="67"/>
    </location>
</feature>